<sequence>MLLDRRPRERGAARWFIAGLAVLLLLPAQYCFGPLPFPSPFLMLLVAPGLQSEAGLERAMLARIRSATQGMSRDQAVRYLERRGLGCQTRGITHCTYEQMLMPAISRGVNVRFDADESKGVAGVNVGFTGP</sequence>
<accession>A0ABU1DL96</accession>
<proteinExistence type="predicted"/>
<reference evidence="1" key="1">
    <citation type="submission" date="2020-10" db="EMBL/GenBank/DDBJ databases">
        <authorList>
            <person name="Abbas A."/>
            <person name="Razzaq R."/>
            <person name="Waqas M."/>
            <person name="Abbas N."/>
            <person name="Nielsen T.K."/>
            <person name="Hansen L.H."/>
            <person name="Hussain S."/>
            <person name="Shahid M."/>
        </authorList>
    </citation>
    <scope>NUCLEOTIDE SEQUENCE</scope>
    <source>
        <strain evidence="1">S14</strain>
    </source>
</reference>
<name>A0ABU1DL96_9HYPH</name>
<evidence type="ECO:0000313" key="1">
    <source>
        <dbReference type="EMBL" id="MDR4308874.1"/>
    </source>
</evidence>
<comment type="caution">
    <text evidence="1">The sequence shown here is derived from an EMBL/GenBank/DDBJ whole genome shotgun (WGS) entry which is preliminary data.</text>
</comment>
<organism evidence="1 2">
    <name type="scientific">Chelatococcus sambhunathii</name>
    <dbReference type="NCBI Taxonomy" id="363953"/>
    <lineage>
        <taxon>Bacteria</taxon>
        <taxon>Pseudomonadati</taxon>
        <taxon>Pseudomonadota</taxon>
        <taxon>Alphaproteobacteria</taxon>
        <taxon>Hyphomicrobiales</taxon>
        <taxon>Chelatococcaceae</taxon>
        <taxon>Chelatococcus</taxon>
    </lineage>
</organism>
<dbReference type="RefSeq" id="WP_309394987.1">
    <property type="nucleotide sequence ID" value="NZ_JADBEO010000087.1"/>
</dbReference>
<gene>
    <name evidence="1" type="ORF">IHQ68_19810</name>
</gene>
<protein>
    <submittedName>
        <fullName evidence="1">Uncharacterized protein</fullName>
    </submittedName>
</protein>
<dbReference type="EMBL" id="JADBEO010000087">
    <property type="protein sequence ID" value="MDR4308874.1"/>
    <property type="molecule type" value="Genomic_DNA"/>
</dbReference>
<evidence type="ECO:0000313" key="2">
    <source>
        <dbReference type="Proteomes" id="UP001181622"/>
    </source>
</evidence>
<dbReference type="Proteomes" id="UP001181622">
    <property type="component" value="Unassembled WGS sequence"/>
</dbReference>
<keyword evidence="2" id="KW-1185">Reference proteome</keyword>